<dbReference type="EMBL" id="JADFTS010000001">
    <property type="protein sequence ID" value="KAF9625190.1"/>
    <property type="molecule type" value="Genomic_DNA"/>
</dbReference>
<protein>
    <recommendedName>
        <fullName evidence="1">Poly [ADP-ribose] polymerase</fullName>
        <shortName evidence="1">PARP</shortName>
        <ecNumber evidence="1">2.4.2.-</ecNumber>
    </recommendedName>
</protein>
<dbReference type="Proteomes" id="UP000631114">
    <property type="component" value="Unassembled WGS sequence"/>
</dbReference>
<dbReference type="GO" id="GO:0003950">
    <property type="term" value="F:NAD+ poly-ADP-ribosyltransferase activity"/>
    <property type="evidence" value="ECO:0007669"/>
    <property type="project" value="UniProtKB-UniRule"/>
</dbReference>
<dbReference type="SUPFAM" id="SSF56399">
    <property type="entry name" value="ADP-ribosylation"/>
    <property type="match status" value="1"/>
</dbReference>
<keyword evidence="1" id="KW-0520">NAD</keyword>
<dbReference type="Pfam" id="PF00644">
    <property type="entry name" value="PARP"/>
    <property type="match status" value="1"/>
</dbReference>
<feature type="region of interest" description="Disordered" evidence="2">
    <location>
        <begin position="465"/>
        <end position="501"/>
    </location>
</feature>
<gene>
    <name evidence="4" type="ORF">IFM89_020110</name>
</gene>
<organism evidence="4 5">
    <name type="scientific">Coptis chinensis</name>
    <dbReference type="NCBI Taxonomy" id="261450"/>
    <lineage>
        <taxon>Eukaryota</taxon>
        <taxon>Viridiplantae</taxon>
        <taxon>Streptophyta</taxon>
        <taxon>Embryophyta</taxon>
        <taxon>Tracheophyta</taxon>
        <taxon>Spermatophyta</taxon>
        <taxon>Magnoliopsida</taxon>
        <taxon>Ranunculales</taxon>
        <taxon>Ranunculaceae</taxon>
        <taxon>Coptidoideae</taxon>
        <taxon>Coptis</taxon>
    </lineage>
</organism>
<name>A0A835IU62_9MAGN</name>
<keyword evidence="1" id="KW-0328">Glycosyltransferase</keyword>
<keyword evidence="5" id="KW-1185">Reference proteome</keyword>
<keyword evidence="1" id="KW-0808">Transferase</keyword>
<dbReference type="EC" id="2.4.2.-" evidence="1"/>
<evidence type="ECO:0000259" key="3">
    <source>
        <dbReference type="PROSITE" id="PS51059"/>
    </source>
</evidence>
<evidence type="ECO:0000256" key="1">
    <source>
        <dbReference type="RuleBase" id="RU362114"/>
    </source>
</evidence>
<feature type="compositionally biased region" description="Polar residues" evidence="2">
    <location>
        <begin position="477"/>
        <end position="495"/>
    </location>
</feature>
<reference evidence="4 5" key="1">
    <citation type="submission" date="2020-10" db="EMBL/GenBank/DDBJ databases">
        <title>The Coptis chinensis genome and diversification of protoberbering-type alkaloids.</title>
        <authorList>
            <person name="Wang B."/>
            <person name="Shu S."/>
            <person name="Song C."/>
            <person name="Liu Y."/>
        </authorList>
    </citation>
    <scope>NUCLEOTIDE SEQUENCE [LARGE SCALE GENOMIC DNA]</scope>
    <source>
        <strain evidence="4">HL-2020</strain>
        <tissue evidence="4">Leaf</tissue>
    </source>
</reference>
<evidence type="ECO:0000313" key="5">
    <source>
        <dbReference type="Proteomes" id="UP000631114"/>
    </source>
</evidence>
<dbReference type="Gene3D" id="3.90.228.10">
    <property type="match status" value="1"/>
</dbReference>
<dbReference type="Pfam" id="PF23467">
    <property type="entry name" value="WWE_5"/>
    <property type="match status" value="1"/>
</dbReference>
<dbReference type="PANTHER" id="PTHR32263">
    <property type="entry name" value="INACTIVE POLY [ADP-RIBOSE] POLYMERASE SRO4-RELATED"/>
    <property type="match status" value="1"/>
</dbReference>
<accession>A0A835IU62</accession>
<dbReference type="InterPro" id="IPR057823">
    <property type="entry name" value="WWE_RCD1"/>
</dbReference>
<dbReference type="OrthoDB" id="6133115at2759"/>
<dbReference type="AlphaFoldDB" id="A0A835IU62"/>
<dbReference type="PROSITE" id="PS51059">
    <property type="entry name" value="PARP_CATALYTIC"/>
    <property type="match status" value="1"/>
</dbReference>
<feature type="domain" description="PARP catalytic" evidence="3">
    <location>
        <begin position="265"/>
        <end position="475"/>
    </location>
</feature>
<proteinExistence type="predicted"/>
<comment type="caution">
    <text evidence="4">The sequence shown here is derived from an EMBL/GenBank/DDBJ whole genome shotgun (WGS) entry which is preliminary data.</text>
</comment>
<evidence type="ECO:0000256" key="2">
    <source>
        <dbReference type="SAM" id="MobiDB-lite"/>
    </source>
</evidence>
<dbReference type="InterPro" id="IPR044964">
    <property type="entry name" value="RCD1/SRO1-5"/>
</dbReference>
<dbReference type="InterPro" id="IPR012317">
    <property type="entry name" value="Poly(ADP-ribose)pol_cat_dom"/>
</dbReference>
<dbReference type="PANTHER" id="PTHR32263:SF5">
    <property type="entry name" value="INACTIVE POLY [ADP-RIBOSE] POLYMERASE SRO1-RELATED"/>
    <property type="match status" value="1"/>
</dbReference>
<sequence>MEVENAKVLDNGRRIVVDLKRKRAARSMAHFTGAACADAQCAAEDALPQMFCKQMGPLMDFDGCKNSFLPCVKKSLVKNYSNFRKTGLPERVLFYENGDWTDFPEGFIDLVKEDFKMQKVAMEVEFRGCPSLLDFLHMILVDLKTGVQKPIAWIDEAGICFFPEIHSGNNEFHDCFQSGGKENHPLLYSDPNESHEIKLQLEIEVTTGDNFKMEDCSEGSNNIVKRLKVEEAPGKVCFGLDQEESTDEKSVREIKEVIGENRMLKYLPREKPHSGFLNEKLTTDAVQHMLITGMGSSICADNIHGIQRSTGYWAQSRLELFEKQVEITEKYRGNANVQYAWLGSSKEAVSRILMHGLGFNELPKTKTSYGSGVHLTSVSCSHVSASYCDVDENGVQHMVLCRVILGNMELVHPGSEQFCPSGENFDSGVDDLLNPEHYTIWNMNMNTHIYPEYVVSFKRASKGLGSGSESKDGVSAVTISNTSQEKLQTNMSPTDSVGYVS</sequence>
<evidence type="ECO:0000313" key="4">
    <source>
        <dbReference type="EMBL" id="KAF9625190.1"/>
    </source>
</evidence>